<keyword evidence="3" id="KW-1185">Reference proteome</keyword>
<name>A0A9P8HZ98_9PEZI</name>
<accession>A0A9P8HZ98</accession>
<feature type="non-terminal residue" evidence="2">
    <location>
        <position position="113"/>
    </location>
</feature>
<reference evidence="2" key="1">
    <citation type="submission" date="2021-03" db="EMBL/GenBank/DDBJ databases">
        <title>Comparative genomics and phylogenomic investigation of the class Geoglossomycetes provide insights into ecological specialization and systematics.</title>
        <authorList>
            <person name="Melie T."/>
            <person name="Pirro S."/>
            <person name="Miller A.N."/>
            <person name="Quandt A."/>
        </authorList>
    </citation>
    <scope>NUCLEOTIDE SEQUENCE</scope>
    <source>
        <strain evidence="2">CAQ_001_2017</strain>
    </source>
</reference>
<evidence type="ECO:0000256" key="1">
    <source>
        <dbReference type="SAM" id="MobiDB-lite"/>
    </source>
</evidence>
<evidence type="ECO:0000313" key="2">
    <source>
        <dbReference type="EMBL" id="KAH0533950.1"/>
    </source>
</evidence>
<organism evidence="2 3">
    <name type="scientific">Trichoglossum hirsutum</name>
    <dbReference type="NCBI Taxonomy" id="265104"/>
    <lineage>
        <taxon>Eukaryota</taxon>
        <taxon>Fungi</taxon>
        <taxon>Dikarya</taxon>
        <taxon>Ascomycota</taxon>
        <taxon>Pezizomycotina</taxon>
        <taxon>Geoglossomycetes</taxon>
        <taxon>Geoglossales</taxon>
        <taxon>Geoglossaceae</taxon>
        <taxon>Trichoglossum</taxon>
    </lineage>
</organism>
<protein>
    <submittedName>
        <fullName evidence="2">Uncharacterized protein</fullName>
    </submittedName>
</protein>
<evidence type="ECO:0000313" key="3">
    <source>
        <dbReference type="Proteomes" id="UP000750711"/>
    </source>
</evidence>
<sequence>MQRTGATKASETLGGNQTAINFSETQTEPIFNQHSNELMPRVVSRIIEAAQFYAATKDKARIYYMNSNEENVWLEIEGTKQLPRHYHIYPSNKPRTKQMMQELKQLLMEDNTM</sequence>
<comment type="caution">
    <text evidence="2">The sequence shown here is derived from an EMBL/GenBank/DDBJ whole genome shotgun (WGS) entry which is preliminary data.</text>
</comment>
<dbReference type="Proteomes" id="UP000750711">
    <property type="component" value="Unassembled WGS sequence"/>
</dbReference>
<feature type="region of interest" description="Disordered" evidence="1">
    <location>
        <begin position="1"/>
        <end position="28"/>
    </location>
</feature>
<proteinExistence type="predicted"/>
<dbReference type="EMBL" id="JAGHQM010004588">
    <property type="protein sequence ID" value="KAH0533950.1"/>
    <property type="molecule type" value="Genomic_DNA"/>
</dbReference>
<gene>
    <name evidence="2" type="ORF">GP486_008948</name>
</gene>
<dbReference type="AlphaFoldDB" id="A0A9P8HZ98"/>